<dbReference type="Proteomes" id="UP001227268">
    <property type="component" value="Unassembled WGS sequence"/>
</dbReference>
<gene>
    <name evidence="1" type="ORF">QFC21_002523</name>
</gene>
<protein>
    <submittedName>
        <fullName evidence="1">Uncharacterized protein</fullName>
    </submittedName>
</protein>
<sequence length="394" mass="42494">MATTNSARSTRATSSRAAARAKPAKLVKGDESDLTSSDASDEEDAYRAPEEEDGSDGSPADVESSGDDDDEDGEFGAPSKNGGKRKRTSSTANSARKTKTGTVGKPAARTATLSSGKKVVLEKHGKRAKQAGDNYPLAAANTSKKSKSGSTKRPAKANISDDDNSDEEEDAAEPGEEDYSSYSDPEPGSSEDFDLQEGQEIKGRIFAAPKGGHVPPGQISRNTFKFLVNLQNPERNDREWFKVHEPAYRVAEQEWKDFVSVLSRRFRDVDPELPILPPKDLIAIGGVDRFPPRRQAIKTDSSQLRNVISAPDFTKLFGPASPSGKGQGARCNVFGHDDQLKVAPKGVAKDHADIDLLKLRSIAVVKNFTDAEVTSPEFMDILLLVASKITPLVH</sequence>
<evidence type="ECO:0000313" key="1">
    <source>
        <dbReference type="EMBL" id="KAJ9103101.1"/>
    </source>
</evidence>
<comment type="caution">
    <text evidence="1">The sequence shown here is derived from an EMBL/GenBank/DDBJ whole genome shotgun (WGS) entry which is preliminary data.</text>
</comment>
<organism evidence="1 2">
    <name type="scientific">Naganishia friedmannii</name>
    <dbReference type="NCBI Taxonomy" id="89922"/>
    <lineage>
        <taxon>Eukaryota</taxon>
        <taxon>Fungi</taxon>
        <taxon>Dikarya</taxon>
        <taxon>Basidiomycota</taxon>
        <taxon>Agaricomycotina</taxon>
        <taxon>Tremellomycetes</taxon>
        <taxon>Filobasidiales</taxon>
        <taxon>Filobasidiaceae</taxon>
        <taxon>Naganishia</taxon>
    </lineage>
</organism>
<name>A0ACC2VVE8_9TREE</name>
<reference evidence="1" key="1">
    <citation type="submission" date="2023-04" db="EMBL/GenBank/DDBJ databases">
        <title>Draft Genome sequencing of Naganishia species isolated from polar environments using Oxford Nanopore Technology.</title>
        <authorList>
            <person name="Leo P."/>
            <person name="Venkateswaran K."/>
        </authorList>
    </citation>
    <scope>NUCLEOTIDE SEQUENCE</scope>
    <source>
        <strain evidence="1">MNA-CCFEE 5423</strain>
    </source>
</reference>
<accession>A0ACC2VVE8</accession>
<proteinExistence type="predicted"/>
<keyword evidence="2" id="KW-1185">Reference proteome</keyword>
<dbReference type="EMBL" id="JASBWT010000007">
    <property type="protein sequence ID" value="KAJ9103101.1"/>
    <property type="molecule type" value="Genomic_DNA"/>
</dbReference>
<evidence type="ECO:0000313" key="2">
    <source>
        <dbReference type="Proteomes" id="UP001227268"/>
    </source>
</evidence>